<feature type="binding site" evidence="15">
    <location>
        <position position="467"/>
    </location>
    <ligand>
        <name>Mg(2+)</name>
        <dbReference type="ChEBI" id="CHEBI:18420"/>
        <note>shared with alpha subunit</note>
    </ligand>
</feature>
<dbReference type="SMART" id="SM00873">
    <property type="entry name" value="B3_4"/>
    <property type="match status" value="1"/>
</dbReference>
<dbReference type="InterPro" id="IPR045864">
    <property type="entry name" value="aa-tRNA-synth_II/BPL/LPL"/>
</dbReference>
<comment type="similarity">
    <text evidence="2 15">Belongs to the phenylalanyl-tRNA synthetase beta subunit family. Type 1 subfamily.</text>
</comment>
<evidence type="ECO:0000256" key="2">
    <source>
        <dbReference type="ARBA" id="ARBA00008653"/>
    </source>
</evidence>
<evidence type="ECO:0000256" key="12">
    <source>
        <dbReference type="ARBA" id="ARBA00022917"/>
    </source>
</evidence>
<evidence type="ECO:0000259" key="19">
    <source>
        <dbReference type="PROSITE" id="PS51483"/>
    </source>
</evidence>
<dbReference type="InterPro" id="IPR009061">
    <property type="entry name" value="DNA-bd_dom_put_sf"/>
</dbReference>
<protein>
    <recommendedName>
        <fullName evidence="15">Phenylalanine--tRNA ligase beta subunit</fullName>
        <ecNumber evidence="15">6.1.1.20</ecNumber>
    </recommendedName>
    <alternativeName>
        <fullName evidence="15">Phenylalanyl-tRNA synthetase beta subunit</fullName>
        <shortName evidence="15">PheRS</shortName>
    </alternativeName>
</protein>
<proteinExistence type="inferred from homology"/>
<dbReference type="Gene3D" id="3.30.56.10">
    <property type="match status" value="2"/>
</dbReference>
<dbReference type="EMBL" id="JAUSWN010000010">
    <property type="protein sequence ID" value="MDQ0479618.1"/>
    <property type="molecule type" value="Genomic_DNA"/>
</dbReference>
<evidence type="ECO:0000256" key="13">
    <source>
        <dbReference type="ARBA" id="ARBA00023146"/>
    </source>
</evidence>
<dbReference type="InterPro" id="IPR036690">
    <property type="entry name" value="Fdx_antiC-bd_sf"/>
</dbReference>
<evidence type="ECO:0000256" key="15">
    <source>
        <dbReference type="HAMAP-Rule" id="MF_00283"/>
    </source>
</evidence>
<evidence type="ECO:0000256" key="6">
    <source>
        <dbReference type="ARBA" id="ARBA00022598"/>
    </source>
</evidence>
<dbReference type="Gene3D" id="2.40.50.140">
    <property type="entry name" value="Nucleic acid-binding proteins"/>
    <property type="match status" value="1"/>
</dbReference>
<dbReference type="InterPro" id="IPR033714">
    <property type="entry name" value="tRNA_bind_bactPheRS"/>
</dbReference>
<dbReference type="InterPro" id="IPR002547">
    <property type="entry name" value="tRNA-bd_dom"/>
</dbReference>
<dbReference type="SMART" id="SM00874">
    <property type="entry name" value="B5"/>
    <property type="match status" value="1"/>
</dbReference>
<keyword evidence="12 15" id="KW-0648">Protein biosynthesis</keyword>
<keyword evidence="8 15" id="KW-0547">Nucleotide-binding</keyword>
<dbReference type="SUPFAM" id="SSF56037">
    <property type="entry name" value="PheT/TilS domain"/>
    <property type="match status" value="1"/>
</dbReference>
<keyword evidence="5 16" id="KW-0820">tRNA-binding</keyword>
<evidence type="ECO:0000259" key="18">
    <source>
        <dbReference type="PROSITE" id="PS51447"/>
    </source>
</evidence>
<keyword evidence="9 15" id="KW-0067">ATP-binding</keyword>
<feature type="binding site" evidence="15">
    <location>
        <position position="457"/>
    </location>
    <ligand>
        <name>Mg(2+)</name>
        <dbReference type="ChEBI" id="CHEBI:18420"/>
        <note>shared with alpha subunit</note>
    </ligand>
</feature>
<evidence type="ECO:0000256" key="7">
    <source>
        <dbReference type="ARBA" id="ARBA00022723"/>
    </source>
</evidence>
<evidence type="ECO:0000256" key="4">
    <source>
        <dbReference type="ARBA" id="ARBA00022490"/>
    </source>
</evidence>
<keyword evidence="7 15" id="KW-0479">Metal-binding</keyword>
<dbReference type="SMART" id="SM00896">
    <property type="entry name" value="FDX-ACB"/>
    <property type="match status" value="1"/>
</dbReference>
<keyword evidence="4 15" id="KW-0963">Cytoplasm</keyword>
<dbReference type="PROSITE" id="PS51483">
    <property type="entry name" value="B5"/>
    <property type="match status" value="1"/>
</dbReference>
<dbReference type="InterPro" id="IPR041616">
    <property type="entry name" value="PheRS_beta_core"/>
</dbReference>
<feature type="domain" description="FDX-ACB" evidence="18">
    <location>
        <begin position="699"/>
        <end position="792"/>
    </location>
</feature>
<evidence type="ECO:0000256" key="14">
    <source>
        <dbReference type="ARBA" id="ARBA00049255"/>
    </source>
</evidence>
<dbReference type="SUPFAM" id="SSF55681">
    <property type="entry name" value="Class II aaRS and biotin synthetases"/>
    <property type="match status" value="1"/>
</dbReference>
<dbReference type="CDD" id="cd02796">
    <property type="entry name" value="tRNA_bind_bactPheRS"/>
    <property type="match status" value="1"/>
</dbReference>
<gene>
    <name evidence="15" type="primary">pheT</name>
    <name evidence="20" type="ORF">QOZ93_001359</name>
</gene>
<dbReference type="Pfam" id="PF03484">
    <property type="entry name" value="B5"/>
    <property type="match status" value="1"/>
</dbReference>
<evidence type="ECO:0000313" key="20">
    <source>
        <dbReference type="EMBL" id="MDQ0479618.1"/>
    </source>
</evidence>
<accession>A0ABU0JU02</accession>
<dbReference type="PROSITE" id="PS50886">
    <property type="entry name" value="TRBD"/>
    <property type="match status" value="1"/>
</dbReference>
<dbReference type="RefSeq" id="WP_111943600.1">
    <property type="nucleotide sequence ID" value="NZ_BAAACJ010000005.1"/>
</dbReference>
<feature type="domain" description="TRNA-binding" evidence="17">
    <location>
        <begin position="39"/>
        <end position="150"/>
    </location>
</feature>
<dbReference type="Proteomes" id="UP001224418">
    <property type="component" value="Unassembled WGS sequence"/>
</dbReference>
<dbReference type="GO" id="GO:0004826">
    <property type="term" value="F:phenylalanine-tRNA ligase activity"/>
    <property type="evidence" value="ECO:0007669"/>
    <property type="project" value="UniProtKB-EC"/>
</dbReference>
<dbReference type="Pfam" id="PF03147">
    <property type="entry name" value="FDX-ACB"/>
    <property type="match status" value="1"/>
</dbReference>
<keyword evidence="21" id="KW-1185">Reference proteome</keyword>
<evidence type="ECO:0000256" key="8">
    <source>
        <dbReference type="ARBA" id="ARBA00022741"/>
    </source>
</evidence>
<dbReference type="InterPro" id="IPR012340">
    <property type="entry name" value="NA-bd_OB-fold"/>
</dbReference>
<comment type="subunit">
    <text evidence="3 15">Tetramer of two alpha and two beta subunits.</text>
</comment>
<dbReference type="Pfam" id="PF17759">
    <property type="entry name" value="tRNA_synthFbeta"/>
    <property type="match status" value="1"/>
</dbReference>
<evidence type="ECO:0000259" key="17">
    <source>
        <dbReference type="PROSITE" id="PS50886"/>
    </source>
</evidence>
<evidence type="ECO:0000256" key="10">
    <source>
        <dbReference type="ARBA" id="ARBA00022842"/>
    </source>
</evidence>
<dbReference type="Pfam" id="PF03483">
    <property type="entry name" value="B3_4"/>
    <property type="match status" value="1"/>
</dbReference>
<name>A0ABU0JU02_HATLI</name>
<evidence type="ECO:0000313" key="21">
    <source>
        <dbReference type="Proteomes" id="UP001224418"/>
    </source>
</evidence>
<comment type="caution">
    <text evidence="20">The sequence shown here is derived from an EMBL/GenBank/DDBJ whole genome shotgun (WGS) entry which is preliminary data.</text>
</comment>
<keyword evidence="6 15" id="KW-0436">Ligase</keyword>
<dbReference type="SUPFAM" id="SSF54991">
    <property type="entry name" value="Anticodon-binding domain of PheRS"/>
    <property type="match status" value="1"/>
</dbReference>
<dbReference type="PROSITE" id="PS51447">
    <property type="entry name" value="FDX_ACB"/>
    <property type="match status" value="1"/>
</dbReference>
<evidence type="ECO:0000256" key="11">
    <source>
        <dbReference type="ARBA" id="ARBA00022884"/>
    </source>
</evidence>
<evidence type="ECO:0000256" key="16">
    <source>
        <dbReference type="PROSITE-ProRule" id="PRU00209"/>
    </source>
</evidence>
<reference evidence="20 21" key="1">
    <citation type="submission" date="2023-07" db="EMBL/GenBank/DDBJ databases">
        <title>Genomic Encyclopedia of Type Strains, Phase IV (KMG-IV): sequencing the most valuable type-strain genomes for metagenomic binning, comparative biology and taxonomic classification.</title>
        <authorList>
            <person name="Goeker M."/>
        </authorList>
    </citation>
    <scope>NUCLEOTIDE SEQUENCE [LARGE SCALE GENOMIC DNA]</scope>
    <source>
        <strain evidence="20 21">DSM 1400</strain>
    </source>
</reference>
<evidence type="ECO:0000256" key="9">
    <source>
        <dbReference type="ARBA" id="ARBA00022840"/>
    </source>
</evidence>
<dbReference type="EC" id="6.1.1.20" evidence="15"/>
<dbReference type="InterPro" id="IPR005121">
    <property type="entry name" value="Fdx_antiC-bd"/>
</dbReference>
<feature type="domain" description="B5" evidence="19">
    <location>
        <begin position="404"/>
        <end position="479"/>
    </location>
</feature>
<dbReference type="Pfam" id="PF01588">
    <property type="entry name" value="tRNA_bind"/>
    <property type="match status" value="1"/>
</dbReference>
<dbReference type="InterPro" id="IPR045060">
    <property type="entry name" value="Phe-tRNA-ligase_IIc_bsu"/>
</dbReference>
<keyword evidence="11 16" id="KW-0694">RNA-binding</keyword>
<dbReference type="SUPFAM" id="SSF50249">
    <property type="entry name" value="Nucleic acid-binding proteins"/>
    <property type="match status" value="1"/>
</dbReference>
<dbReference type="Gene3D" id="3.50.40.10">
    <property type="entry name" value="Phenylalanyl-trna Synthetase, Chain B, domain 3"/>
    <property type="match status" value="1"/>
</dbReference>
<comment type="catalytic activity">
    <reaction evidence="14 15">
        <text>tRNA(Phe) + L-phenylalanine + ATP = L-phenylalanyl-tRNA(Phe) + AMP + diphosphate + H(+)</text>
        <dbReference type="Rhea" id="RHEA:19413"/>
        <dbReference type="Rhea" id="RHEA-COMP:9668"/>
        <dbReference type="Rhea" id="RHEA-COMP:9699"/>
        <dbReference type="ChEBI" id="CHEBI:15378"/>
        <dbReference type="ChEBI" id="CHEBI:30616"/>
        <dbReference type="ChEBI" id="CHEBI:33019"/>
        <dbReference type="ChEBI" id="CHEBI:58095"/>
        <dbReference type="ChEBI" id="CHEBI:78442"/>
        <dbReference type="ChEBI" id="CHEBI:78531"/>
        <dbReference type="ChEBI" id="CHEBI:456215"/>
        <dbReference type="EC" id="6.1.1.20"/>
    </reaction>
</comment>
<feature type="binding site" evidence="15">
    <location>
        <position position="466"/>
    </location>
    <ligand>
        <name>Mg(2+)</name>
        <dbReference type="ChEBI" id="CHEBI:18420"/>
        <note>shared with alpha subunit</note>
    </ligand>
</feature>
<dbReference type="InterPro" id="IPR020825">
    <property type="entry name" value="Phe-tRNA_synthase-like_B3/B4"/>
</dbReference>
<feature type="binding site" evidence="15">
    <location>
        <position position="463"/>
    </location>
    <ligand>
        <name>Mg(2+)</name>
        <dbReference type="ChEBI" id="CHEBI:18420"/>
        <note>shared with alpha subunit</note>
    </ligand>
</feature>
<evidence type="ECO:0000256" key="1">
    <source>
        <dbReference type="ARBA" id="ARBA00004496"/>
    </source>
</evidence>
<dbReference type="SUPFAM" id="SSF46955">
    <property type="entry name" value="Putative DNA-binding domain"/>
    <property type="match status" value="1"/>
</dbReference>
<keyword evidence="10 15" id="KW-0460">Magnesium</keyword>
<dbReference type="InterPro" id="IPR005147">
    <property type="entry name" value="tRNA_synthase_B5-dom"/>
</dbReference>
<dbReference type="PANTHER" id="PTHR10947">
    <property type="entry name" value="PHENYLALANYL-TRNA SYNTHETASE BETA CHAIN AND LEUCINE-RICH REPEAT-CONTAINING PROTEIN 47"/>
    <property type="match status" value="1"/>
</dbReference>
<comment type="subcellular location">
    <subcellularLocation>
        <location evidence="1 15">Cytoplasm</location>
    </subcellularLocation>
</comment>
<evidence type="ECO:0000256" key="5">
    <source>
        <dbReference type="ARBA" id="ARBA00022555"/>
    </source>
</evidence>
<dbReference type="HAMAP" id="MF_00283">
    <property type="entry name" value="Phe_tRNA_synth_beta1"/>
    <property type="match status" value="1"/>
</dbReference>
<dbReference type="CDD" id="cd00769">
    <property type="entry name" value="PheRS_beta_core"/>
    <property type="match status" value="1"/>
</dbReference>
<evidence type="ECO:0000256" key="3">
    <source>
        <dbReference type="ARBA" id="ARBA00011209"/>
    </source>
</evidence>
<dbReference type="InterPro" id="IPR004532">
    <property type="entry name" value="Phe-tRNA-ligase_IIc_bsu_bact"/>
</dbReference>
<dbReference type="PANTHER" id="PTHR10947:SF0">
    <property type="entry name" value="PHENYLALANINE--TRNA LIGASE BETA SUBUNIT"/>
    <property type="match status" value="1"/>
</dbReference>
<dbReference type="Gene3D" id="3.30.70.380">
    <property type="entry name" value="Ferrodoxin-fold anticodon-binding domain"/>
    <property type="match status" value="1"/>
</dbReference>
<keyword evidence="13 15" id="KW-0030">Aminoacyl-tRNA synthetase</keyword>
<dbReference type="InterPro" id="IPR005146">
    <property type="entry name" value="B3/B4_tRNA-bd"/>
</dbReference>
<comment type="cofactor">
    <cofactor evidence="15">
        <name>Mg(2+)</name>
        <dbReference type="ChEBI" id="CHEBI:18420"/>
    </cofactor>
    <text evidence="15">Binds 2 magnesium ions per tetramer.</text>
</comment>
<sequence length="792" mass="88822">MKVPYNWLKDYVNIDISPKELGDRLTLSGSKVEEVIITGAEIENIVTCKIEQIEKHPEADRLSICSVNIGKEENIQIVTAATNMKENDIVPVALHGATLFDGTKIKKGKLRGIVSNGMFCSEEEIGVADGKVIEGLMIMPEDTPIGKDIKEVLGLESAVIDFEITSNRPDCMSVLGIARETAATLGTSYKMPELTYTEDSSSNIHNELKVEVKDSLCKRYMTKAIKNVKIEPSPKWLQDRLIEYGIKPKNNIVDITNFVMVELGQPMHAFDRREIKNNLLCIERASEGEKFTTLDEVERTLDENTLCIKDGDRTVAIAGVMGGLNSEVKDDTTEIILECASFNPVSIRKTSAKLGLRTEASTKFEKELDPNNVETAMNRACNLIESLGIGKVVEGTIDIYNEKREPHTLTVDSKWINKFLGIDISKEEMKKVLDSLDLNTEVKEDDLVISVPTFRCDMNIKEDVAEEVARIYGYNKIPTTIPHCETLKGGKSEKQLLEEKVVDTLISCGLNQSISYSFISPKVFDKLLIAEDSSLRNVVKIKNPLGEDFSVMRTTSVGSMMDSLGRNYVRSNSFARLFEMGKVYIKNEDENKIPTEKNVVTIGMYGNVDYLNLKGIVEELLETLGVKKVSFRRETENKSFHPGKTAALYIKNQYVGVVGEIHPDVCDNYEVEDRCYIAELDLDVIFKNANIEKKYMPLPKYPAVTRDIAILVDDEILVQEIEETIVKAGGNILESIELFDVYKGKQIPDGKKSVAYALIYRVPEKTLKDEEVNKVHNKILRALEHKLGAELR</sequence>
<dbReference type="NCBIfam" id="TIGR00472">
    <property type="entry name" value="pheT_bact"/>
    <property type="match status" value="1"/>
</dbReference>
<dbReference type="Gene3D" id="3.30.930.10">
    <property type="entry name" value="Bira Bifunctional Protein, Domain 2"/>
    <property type="match status" value="1"/>
</dbReference>
<organism evidence="20 21">
    <name type="scientific">Hathewaya limosa</name>
    <name type="common">Clostridium limosum</name>
    <dbReference type="NCBI Taxonomy" id="1536"/>
    <lineage>
        <taxon>Bacteria</taxon>
        <taxon>Bacillati</taxon>
        <taxon>Bacillota</taxon>
        <taxon>Clostridia</taxon>
        <taxon>Eubacteriales</taxon>
        <taxon>Clostridiaceae</taxon>
        <taxon>Hathewaya</taxon>
    </lineage>
</organism>